<accession>A0ABM4CLW3</accession>
<reference evidence="2" key="1">
    <citation type="submission" date="2025-08" db="UniProtKB">
        <authorList>
            <consortium name="RefSeq"/>
        </authorList>
    </citation>
    <scope>IDENTIFICATION</scope>
</reference>
<protein>
    <submittedName>
        <fullName evidence="2">Uncharacterized protein LOC136085411</fullName>
    </submittedName>
</protein>
<evidence type="ECO:0000313" key="1">
    <source>
        <dbReference type="Proteomes" id="UP001652625"/>
    </source>
</evidence>
<name>A0ABM4CLW3_HYDVU</name>
<evidence type="ECO:0000313" key="2">
    <source>
        <dbReference type="RefSeq" id="XP_065662785.1"/>
    </source>
</evidence>
<dbReference type="Proteomes" id="UP001652625">
    <property type="component" value="Chromosome 09"/>
</dbReference>
<keyword evidence="1" id="KW-1185">Reference proteome</keyword>
<proteinExistence type="predicted"/>
<organism evidence="1 2">
    <name type="scientific">Hydra vulgaris</name>
    <name type="common">Hydra</name>
    <name type="synonym">Hydra attenuata</name>
    <dbReference type="NCBI Taxonomy" id="6087"/>
    <lineage>
        <taxon>Eukaryota</taxon>
        <taxon>Metazoa</taxon>
        <taxon>Cnidaria</taxon>
        <taxon>Hydrozoa</taxon>
        <taxon>Hydroidolina</taxon>
        <taxon>Anthoathecata</taxon>
        <taxon>Aplanulata</taxon>
        <taxon>Hydridae</taxon>
        <taxon>Hydra</taxon>
    </lineage>
</organism>
<dbReference type="RefSeq" id="XP_065662785.1">
    <property type="nucleotide sequence ID" value="XM_065806713.1"/>
</dbReference>
<dbReference type="GeneID" id="136085411"/>
<sequence>MSYAVAIFNNDNEVATVSIKWFKASGCVLWPNCRVGKKLQNMLLNHKEPEADWIFYGVRVLSSNIVSLKSAKEKERLAEENSDLSSAEDGSRVVYAPSRFNSQEFSHPPAKIRKIISNSHTTPSLNYLLFRVIPSLASCPPLIQTSTSLPTTSNCQTTSLLNYPLFPDKSAPVSEFSNSIQTQTSLHCEFKSCF</sequence>
<gene>
    <name evidence="2" type="primary">LOC136085411</name>
</gene>